<dbReference type="eggNOG" id="COG3735">
    <property type="taxonomic scope" value="Bacteria"/>
</dbReference>
<dbReference type="EMBL" id="JFZB01000003">
    <property type="protein sequence ID" value="KFI29738.1"/>
    <property type="molecule type" value="Genomic_DNA"/>
</dbReference>
<name>A0A086Y638_9RHOB</name>
<dbReference type="Proteomes" id="UP000028824">
    <property type="component" value="Unassembled WGS sequence"/>
</dbReference>
<dbReference type="InterPro" id="IPR002816">
    <property type="entry name" value="TraB/PrgY/GumN_fam"/>
</dbReference>
<dbReference type="Pfam" id="PF01963">
    <property type="entry name" value="TraB_PrgY_gumN"/>
    <property type="match status" value="1"/>
</dbReference>
<evidence type="ECO:0000313" key="2">
    <source>
        <dbReference type="Proteomes" id="UP000028824"/>
    </source>
</evidence>
<keyword evidence="2" id="KW-1185">Reference proteome</keyword>
<reference evidence="1 2" key="1">
    <citation type="submission" date="2014-03" db="EMBL/GenBank/DDBJ databases">
        <title>Genome of Paenirhodobacter enshiensis DW2-9.</title>
        <authorList>
            <person name="Wang D."/>
            <person name="Wang G."/>
        </authorList>
    </citation>
    <scope>NUCLEOTIDE SEQUENCE [LARGE SCALE GENOMIC DNA]</scope>
    <source>
        <strain evidence="1 2">DW2-9</strain>
    </source>
</reference>
<dbReference type="CDD" id="cd14789">
    <property type="entry name" value="Tiki"/>
    <property type="match status" value="1"/>
</dbReference>
<dbReference type="InterPro" id="IPR047111">
    <property type="entry name" value="YbaP-like"/>
</dbReference>
<dbReference type="STRING" id="1105367.CG50_08880"/>
<proteinExistence type="predicted"/>
<dbReference type="AlphaFoldDB" id="A0A086Y638"/>
<comment type="caution">
    <text evidence="1">The sequence shown here is derived from an EMBL/GenBank/DDBJ whole genome shotgun (WGS) entry which is preliminary data.</text>
</comment>
<evidence type="ECO:0008006" key="3">
    <source>
        <dbReference type="Google" id="ProtNLM"/>
    </source>
</evidence>
<accession>A0A086Y638</accession>
<sequence length="320" mass="33999">MSLLWFGLPAGAVCVGDNLFNALAPEQQARLTADANAAPWAEGLVFGATKGAQQLTLIGTYHMPDDRVTGFLDTLTPALDGAKALLVEAGPEEQKTLKDAMSSDPDLTFITSGPTLPEQLSDADWQRLIKVAEEHGLPAVVAAKMKPALLAMMLAIPTCATPELAQGKGGVDMGLIAAAQARGLPIRAVEPWNTVFTLFDRIAPADSLDLLRAATAEADETPAAMATMSDLYFERKPRLIFEMSRLLATRAGESPELVDRQMQLTDTVLTAGRNHAWIPVIEAAAAEGPVVVAVGALHLSGKEGVLELLRADGWTITRKD</sequence>
<gene>
    <name evidence="1" type="ORF">CG50_08880</name>
</gene>
<evidence type="ECO:0000313" key="1">
    <source>
        <dbReference type="EMBL" id="KFI29738.1"/>
    </source>
</evidence>
<protein>
    <recommendedName>
        <fullName evidence="3">Polysaccharide biosynthesis protein GumN</fullName>
    </recommendedName>
</protein>
<dbReference type="PANTHER" id="PTHR40590:SF1">
    <property type="entry name" value="CYTOPLASMIC PROTEIN"/>
    <property type="match status" value="1"/>
</dbReference>
<organism evidence="1 2">
    <name type="scientific">Paenirhodobacter enshiensis</name>
    <dbReference type="NCBI Taxonomy" id="1105367"/>
    <lineage>
        <taxon>Bacteria</taxon>
        <taxon>Pseudomonadati</taxon>
        <taxon>Pseudomonadota</taxon>
        <taxon>Alphaproteobacteria</taxon>
        <taxon>Rhodobacterales</taxon>
        <taxon>Rhodobacter group</taxon>
        <taxon>Paenirhodobacter</taxon>
    </lineage>
</organism>
<dbReference type="PANTHER" id="PTHR40590">
    <property type="entry name" value="CYTOPLASMIC PROTEIN-RELATED"/>
    <property type="match status" value="1"/>
</dbReference>